<dbReference type="InterPro" id="IPR003385">
    <property type="entry name" value="Glyco_hydro_77"/>
</dbReference>
<reference evidence="13 14" key="1">
    <citation type="submission" date="2017-06" db="EMBL/GenBank/DDBJ databases">
        <authorList>
            <person name="Kim H.J."/>
            <person name="Triplett B.A."/>
        </authorList>
    </citation>
    <scope>NUCLEOTIDE SEQUENCE [LARGE SCALE GENOMIC DNA]</scope>
    <source>
        <strain evidence="13 14">B29T1</strain>
    </source>
</reference>
<dbReference type="NCBIfam" id="TIGR00217">
    <property type="entry name" value="malQ"/>
    <property type="match status" value="1"/>
</dbReference>
<organism evidence="13 14">
    <name type="scientific">Arboricoccus pini</name>
    <dbReference type="NCBI Taxonomy" id="1963835"/>
    <lineage>
        <taxon>Bacteria</taxon>
        <taxon>Pseudomonadati</taxon>
        <taxon>Pseudomonadota</taxon>
        <taxon>Alphaproteobacteria</taxon>
        <taxon>Geminicoccales</taxon>
        <taxon>Geminicoccaceae</taxon>
        <taxon>Arboricoccus</taxon>
    </lineage>
</organism>
<dbReference type="EMBL" id="FYEH01000002">
    <property type="protein sequence ID" value="SNB61574.1"/>
    <property type="molecule type" value="Genomic_DNA"/>
</dbReference>
<evidence type="ECO:0000313" key="13">
    <source>
        <dbReference type="EMBL" id="SNB61574.1"/>
    </source>
</evidence>
<evidence type="ECO:0000256" key="1">
    <source>
        <dbReference type="ARBA" id="ARBA00000439"/>
    </source>
</evidence>
<feature type="region of interest" description="Disordered" evidence="11">
    <location>
        <begin position="625"/>
        <end position="656"/>
    </location>
</feature>
<dbReference type="PANTHER" id="PTHR32438:SF5">
    <property type="entry name" value="4-ALPHA-GLUCANOTRANSFERASE DPE1, CHLOROPLASTIC_AMYLOPLASTIC"/>
    <property type="match status" value="1"/>
</dbReference>
<keyword evidence="5 10" id="KW-0328">Glycosyltransferase</keyword>
<dbReference type="Gene3D" id="3.20.20.80">
    <property type="entry name" value="Glycosidases"/>
    <property type="match status" value="1"/>
</dbReference>
<evidence type="ECO:0000313" key="14">
    <source>
        <dbReference type="Proteomes" id="UP000197065"/>
    </source>
</evidence>
<name>A0A212QQ21_9PROT</name>
<comment type="catalytic activity">
    <reaction evidence="1 10">
        <text>Transfers a segment of a (1-&gt;4)-alpha-D-glucan to a new position in an acceptor, which may be glucose or a (1-&gt;4)-alpha-D-glucan.</text>
        <dbReference type="EC" id="2.4.1.25"/>
    </reaction>
</comment>
<dbReference type="SUPFAM" id="SSF51445">
    <property type="entry name" value="(Trans)glycosidases"/>
    <property type="match status" value="1"/>
</dbReference>
<proteinExistence type="inferred from homology"/>
<dbReference type="GO" id="GO:0004134">
    <property type="term" value="F:4-alpha-glucanotransferase activity"/>
    <property type="evidence" value="ECO:0007669"/>
    <property type="project" value="UniProtKB-EC"/>
</dbReference>
<dbReference type="Pfam" id="PF21226">
    <property type="entry name" value="MalQ_N"/>
    <property type="match status" value="1"/>
</dbReference>
<evidence type="ECO:0000256" key="2">
    <source>
        <dbReference type="ARBA" id="ARBA00005684"/>
    </source>
</evidence>
<accession>A0A212QQ21</accession>
<keyword evidence="6 10" id="KW-0808">Transferase</keyword>
<keyword evidence="7 10" id="KW-0119">Carbohydrate metabolism</keyword>
<evidence type="ECO:0000256" key="3">
    <source>
        <dbReference type="ARBA" id="ARBA00012560"/>
    </source>
</evidence>
<evidence type="ECO:0000256" key="11">
    <source>
        <dbReference type="SAM" id="MobiDB-lite"/>
    </source>
</evidence>
<dbReference type="EC" id="2.4.1.25" evidence="3 10"/>
<evidence type="ECO:0000256" key="6">
    <source>
        <dbReference type="ARBA" id="ARBA00022679"/>
    </source>
</evidence>
<evidence type="ECO:0000259" key="12">
    <source>
        <dbReference type="Pfam" id="PF21226"/>
    </source>
</evidence>
<dbReference type="InterPro" id="IPR017853">
    <property type="entry name" value="GH"/>
</dbReference>
<evidence type="ECO:0000256" key="7">
    <source>
        <dbReference type="ARBA" id="ARBA00023277"/>
    </source>
</evidence>
<dbReference type="PANTHER" id="PTHR32438">
    <property type="entry name" value="4-ALPHA-GLUCANOTRANSFERASE DPE1, CHLOROPLASTIC/AMYLOPLASTIC"/>
    <property type="match status" value="1"/>
</dbReference>
<keyword evidence="14" id="KW-1185">Reference proteome</keyword>
<sequence>MTDMSTLHRLASRAGVQLTFWDARGQEMHATDETLRALLAAIGLDSPDEAAACRHLEALDERQDAGPMPPVIVARLLGDPLRIGPVALTEGTAWRLELEDGQSLEGELAGGIITLPPDLPPGYHQLLVTDARTMIILAPSRCWLPPTLDKGGKTWGITAQLYLLRSQGNWGIGDFSDLVRLTKIAAVEKADAIGLNPLHALFLDTPESASPYSPASRLWLNPLYIDIEGIPELRADEATQALLAAPAFKANLAEARSTPQVTYARVAALKLAALHSLHRHFAETATEQRKHAFARFKKMHGQDLRLFCVFQALRLRKAGLDPAMPDFSSIDHAAAHWRNWEPELQEARSAAVDDFATAHAELVDFIAWLQWVADGQLAAAAGIAHDLKLEIGLYRDLAVGADAGGAETWIDPSVVVAGAHAGAPPDIFNPNGQDWGLPPFNPRALRLEAYRSFIQLVSANMRHAGGLRIDHVLGLQRLWWVPAGKSARHGAYMTYPFDDLAAILALESHRHRCLVVGEDLGTVPEGFRAKMADYGILSYKLLFFEQDSAGNYLPPAAYASAAMATVSSHDLPTLAGWWAAEDIKIREDRHLYSDPEEGPRQRRQREADKAALLAALSQAGLMTGDRRTRGLSVQGGQDGGSTAGAELQSGQDPATPVDPDDLSLAVHSFLGRSHSAIAMVQVDELMRETAQVNLPATTDQYPNWRRKAAMTLEELEESGWARELMQTLAQARHHQD</sequence>
<dbReference type="GO" id="GO:0005975">
    <property type="term" value="P:carbohydrate metabolic process"/>
    <property type="evidence" value="ECO:0007669"/>
    <property type="project" value="InterPro"/>
</dbReference>
<dbReference type="AlphaFoldDB" id="A0A212QQ21"/>
<dbReference type="RefSeq" id="WP_165769415.1">
    <property type="nucleotide sequence ID" value="NZ_FYEH01000002.1"/>
</dbReference>
<evidence type="ECO:0000256" key="10">
    <source>
        <dbReference type="RuleBase" id="RU361207"/>
    </source>
</evidence>
<protein>
    <recommendedName>
        <fullName evidence="4 10">4-alpha-glucanotransferase</fullName>
        <ecNumber evidence="3 10">2.4.1.25</ecNumber>
    </recommendedName>
    <alternativeName>
        <fullName evidence="8 10">Amylomaltase</fullName>
    </alternativeName>
    <alternativeName>
        <fullName evidence="9 10">Disproportionating enzyme</fullName>
    </alternativeName>
</protein>
<feature type="domain" description="MalQ N-terminal beta-sandwich" evidence="12">
    <location>
        <begin position="69"/>
        <end position="139"/>
    </location>
</feature>
<evidence type="ECO:0000256" key="5">
    <source>
        <dbReference type="ARBA" id="ARBA00022676"/>
    </source>
</evidence>
<evidence type="ECO:0000256" key="4">
    <source>
        <dbReference type="ARBA" id="ARBA00020295"/>
    </source>
</evidence>
<gene>
    <name evidence="13" type="ORF">SAMN07250955_102287</name>
</gene>
<dbReference type="InterPro" id="IPR048458">
    <property type="entry name" value="MalQ_N"/>
</dbReference>
<dbReference type="Pfam" id="PF02446">
    <property type="entry name" value="Glyco_hydro_77"/>
    <property type="match status" value="1"/>
</dbReference>
<evidence type="ECO:0000256" key="9">
    <source>
        <dbReference type="ARBA" id="ARBA00031501"/>
    </source>
</evidence>
<evidence type="ECO:0000256" key="8">
    <source>
        <dbReference type="ARBA" id="ARBA00031423"/>
    </source>
</evidence>
<comment type="similarity">
    <text evidence="2 10">Belongs to the disproportionating enzyme family.</text>
</comment>
<dbReference type="Proteomes" id="UP000197065">
    <property type="component" value="Unassembled WGS sequence"/>
</dbReference>